<reference evidence="4 5" key="1">
    <citation type="submission" date="2015-03" db="EMBL/GenBank/DDBJ databases">
        <title>Nucleotide sequence and genome organization of Tetterwort vein chlorosis virus, a new member of the genus Crinivirus.</title>
        <authorList>
            <person name="Zhao F."/>
            <person name="Yoo R.H."/>
            <person name="Lim S."/>
            <person name="Igori D."/>
            <person name="Lee S.H."/>
            <person name="Moon J.S."/>
        </authorList>
    </citation>
    <scope>NUCLEOTIDE SEQUENCE [LARGE SCALE GENOMIC DNA]</scope>
    <source>
        <strain evidence="4">Yesan</strain>
    </source>
</reference>
<dbReference type="InterPro" id="IPR029047">
    <property type="entry name" value="HSP70_peptide-bd_sf"/>
</dbReference>
<dbReference type="GO" id="GO:0005524">
    <property type="term" value="F:ATP binding"/>
    <property type="evidence" value="ECO:0007669"/>
    <property type="project" value="UniProtKB-KW"/>
</dbReference>
<dbReference type="EMBL" id="KR002687">
    <property type="protein sequence ID" value="ALE18219.1"/>
    <property type="molecule type" value="Genomic_RNA"/>
</dbReference>
<evidence type="ECO:0000256" key="2">
    <source>
        <dbReference type="ARBA" id="ARBA00022840"/>
    </source>
</evidence>
<keyword evidence="4" id="KW-0346">Stress response</keyword>
<dbReference type="OrthoDB" id="5915at10239"/>
<dbReference type="InterPro" id="IPR013126">
    <property type="entry name" value="Hsp_70_fam"/>
</dbReference>
<dbReference type="Proteomes" id="UP000234780">
    <property type="component" value="Genome"/>
</dbReference>
<dbReference type="PROSITE" id="PS00329">
    <property type="entry name" value="HSP70_2"/>
    <property type="match status" value="1"/>
</dbReference>
<keyword evidence="2 3" id="KW-0067">ATP-binding</keyword>
<dbReference type="GO" id="GO:0140662">
    <property type="term" value="F:ATP-dependent protein folding chaperone"/>
    <property type="evidence" value="ECO:0007669"/>
    <property type="project" value="InterPro"/>
</dbReference>
<name>A0A0M5KZB1_9CLOS</name>
<sequence length="557" mass="62664">MATAKAGLDFGTTFSTISAYVNGVMRVLKLNNTEFIPTCLAITNTGDVVVGGPAQVLESGELANCYFYDLKRWVGVDKINFSIIKNKIRPQYVAELKGNDVYLTGINRGYSCTYTVKQLILLYIETLVRLFSKVEGLNIVSLNVSVPADYKCKQRMFMKSVCDSLGFSLRRIINEPSAAAIYFVSKYPNYDAFLMYDLGGGTYDSSLIVKDGKYVTVADTEGDSFLGGRDIDRSISKYIMKKYDLQHPLSADYLAAIKEDANSKGRESFNVMDVTGRVLNVKFTKDEMDKCIQSYSDRSLKILENMVLRNNVTSGALFLVGGSSLLEKIQRDVKSFAKTHNLTCIIDPDLRSAVSYGCSMSHAQEDSGNMTYIDCNSHPLMDITLFCGPRVIVRKPMAIPYTYMKEELVKSHYSTILNVYEGSDPFVLYNDWLISARLKTADYCKLGQTLVYMYRYNVDGILELLVRNKETGVESVLPNTFTLTEKIDKLKLTLTQLSNIDELATLITILGHFRPELKDLLTYVKTPTIFENKINSFTTPKALYQELITYNANFVNK</sequence>
<proteinExistence type="inferred from homology"/>
<evidence type="ECO:0000313" key="5">
    <source>
        <dbReference type="Proteomes" id="UP000234780"/>
    </source>
</evidence>
<dbReference type="PRINTS" id="PR00301">
    <property type="entry name" value="HEATSHOCK70"/>
</dbReference>
<dbReference type="GeneID" id="37619174"/>
<accession>A0A0M5KZB1</accession>
<evidence type="ECO:0000313" key="4">
    <source>
        <dbReference type="EMBL" id="ALE18219.1"/>
    </source>
</evidence>
<comment type="similarity">
    <text evidence="3">Belongs to the heat shock protein 70 family.</text>
</comment>
<dbReference type="Pfam" id="PF00012">
    <property type="entry name" value="HSP70"/>
    <property type="match status" value="1"/>
</dbReference>
<evidence type="ECO:0000256" key="3">
    <source>
        <dbReference type="RuleBase" id="RU003322"/>
    </source>
</evidence>
<dbReference type="Gene3D" id="3.30.420.40">
    <property type="match status" value="2"/>
</dbReference>
<keyword evidence="1 3" id="KW-0547">Nucleotide-binding</keyword>
<dbReference type="SUPFAM" id="SSF53067">
    <property type="entry name" value="Actin-like ATPase domain"/>
    <property type="match status" value="2"/>
</dbReference>
<dbReference type="InterPro" id="IPR043129">
    <property type="entry name" value="ATPase_NBD"/>
</dbReference>
<keyword evidence="5" id="KW-1185">Reference proteome</keyword>
<organism evidence="4 5">
    <name type="scientific">Tetterwort vein chlorosis virus</name>
    <dbReference type="NCBI Taxonomy" id="1712389"/>
    <lineage>
        <taxon>Viruses</taxon>
        <taxon>Riboviria</taxon>
        <taxon>Orthornavirae</taxon>
        <taxon>Kitrinoviricota</taxon>
        <taxon>Alsuviricetes</taxon>
        <taxon>Martellivirales</taxon>
        <taxon>Closteroviridae</taxon>
        <taxon>Crinivirus</taxon>
        <taxon>Crinivirus chelidonii</taxon>
    </lineage>
</organism>
<dbReference type="PANTHER" id="PTHR19375">
    <property type="entry name" value="HEAT SHOCK PROTEIN 70KDA"/>
    <property type="match status" value="1"/>
</dbReference>
<dbReference type="Gene3D" id="3.90.640.10">
    <property type="entry name" value="Actin, Chain A, domain 4"/>
    <property type="match status" value="1"/>
</dbReference>
<dbReference type="InterPro" id="IPR018181">
    <property type="entry name" value="Heat_shock_70_CS"/>
</dbReference>
<dbReference type="RefSeq" id="YP_009507966.1">
    <property type="nucleotide sequence ID" value="NC_038789.1"/>
</dbReference>
<evidence type="ECO:0000256" key="1">
    <source>
        <dbReference type="ARBA" id="ARBA00022741"/>
    </source>
</evidence>
<dbReference type="SUPFAM" id="SSF100920">
    <property type="entry name" value="Heat shock protein 70kD (HSP70), peptide-binding domain"/>
    <property type="match status" value="1"/>
</dbReference>
<dbReference type="KEGG" id="vg:37619174"/>
<protein>
    <submittedName>
        <fullName evidence="4">Heat shock 70-kDa protein-like protein</fullName>
    </submittedName>
</protein>